<evidence type="ECO:0000313" key="2">
    <source>
        <dbReference type="Proteomes" id="UP000566995"/>
    </source>
</evidence>
<protein>
    <submittedName>
        <fullName evidence="1">Uncharacterized protein</fullName>
    </submittedName>
</protein>
<proteinExistence type="predicted"/>
<evidence type="ECO:0000313" key="1">
    <source>
        <dbReference type="EMBL" id="MBB4861518.1"/>
    </source>
</evidence>
<dbReference type="RefSeq" id="WP_184585778.1">
    <property type="nucleotide sequence ID" value="NZ_JACHLI010000001.1"/>
</dbReference>
<dbReference type="AlphaFoldDB" id="A0A7W7NYB5"/>
<dbReference type="Proteomes" id="UP000566995">
    <property type="component" value="Unassembled WGS sequence"/>
</dbReference>
<name>A0A7W7NYB5_PSENT</name>
<organism evidence="1 2">
    <name type="scientific">Pseudomonas nitroreducens</name>
    <dbReference type="NCBI Taxonomy" id="46680"/>
    <lineage>
        <taxon>Bacteria</taxon>
        <taxon>Pseudomonadati</taxon>
        <taxon>Pseudomonadota</taxon>
        <taxon>Gammaproteobacteria</taxon>
        <taxon>Pseudomonadales</taxon>
        <taxon>Pseudomonadaceae</taxon>
        <taxon>Pseudomonas</taxon>
    </lineage>
</organism>
<sequence>MAVEAKQPSPRTILATFYPQAWQNDCAIDVDAEGETTFDVTSEVLALGLHKARALKDNSTESDNLQMAERAPEWIKSWPGPYYIRVEDSVRDFFDF</sequence>
<reference evidence="1 2" key="1">
    <citation type="submission" date="2020-08" db="EMBL/GenBank/DDBJ databases">
        <title>Functional genomics of gut bacteria from endangered species of beetles.</title>
        <authorList>
            <person name="Carlos-Shanley C."/>
        </authorList>
    </citation>
    <scope>NUCLEOTIDE SEQUENCE [LARGE SCALE GENOMIC DNA]</scope>
    <source>
        <strain evidence="1 2">S00179</strain>
    </source>
</reference>
<gene>
    <name evidence="1" type="ORF">HNP46_000329</name>
</gene>
<accession>A0A7W7NYB5</accession>
<dbReference type="EMBL" id="JACHLI010000001">
    <property type="protein sequence ID" value="MBB4861518.1"/>
    <property type="molecule type" value="Genomic_DNA"/>
</dbReference>
<comment type="caution">
    <text evidence="1">The sequence shown here is derived from an EMBL/GenBank/DDBJ whole genome shotgun (WGS) entry which is preliminary data.</text>
</comment>